<comment type="caution">
    <text evidence="7">The sequence shown here is derived from an EMBL/GenBank/DDBJ whole genome shotgun (WGS) entry which is preliminary data.</text>
</comment>
<feature type="compositionally biased region" description="Gly residues" evidence="5">
    <location>
        <begin position="10"/>
        <end position="19"/>
    </location>
</feature>
<organism evidence="7 8">
    <name type="scientific">Tetrabaena socialis</name>
    <dbReference type="NCBI Taxonomy" id="47790"/>
    <lineage>
        <taxon>Eukaryota</taxon>
        <taxon>Viridiplantae</taxon>
        <taxon>Chlorophyta</taxon>
        <taxon>core chlorophytes</taxon>
        <taxon>Chlorophyceae</taxon>
        <taxon>CS clade</taxon>
        <taxon>Chlamydomonadales</taxon>
        <taxon>Tetrabaenaceae</taxon>
        <taxon>Tetrabaena</taxon>
    </lineage>
</organism>
<dbReference type="InterPro" id="IPR002893">
    <property type="entry name" value="Znf_MYND"/>
</dbReference>
<sequence>MSPRVVRSRGGSGVPGGSAGSRAPYVQPLEQVAVQVPEQRYEHVDALDQLEPRQVLRLQAGLGAARADLVHRHRHPGPFANARELTDLLLGFDDAPFHDLAAGPHPGTQRALHETGVVGLAAAAARAILGAYQRAKGSLPLGRCQLLGSGSAWQDLQPDVPHMPAGSALLIGAALYSVALSVMRTAAMTLVSGGDDGAALAAAKDTVSDLAAVDVLGALASVLDFARTELLPATALMSFAPGVDPDQPARAAAAPDVALGTDEADGRLQGVGALGPRLLMSHGCKILNGPLRLLIEADEGGRGASLEDTAAAFLTALQRSGAVEALAAVLLATPPLPPLPPGVPEAILYMNVCLELDLLSSLRASYKSRDVDAATAALLSGEQMLRLRAAALEQLAAVDGFSSSGGSAGGGGMLKAVTGSVYHEGPSAPALLTSAGCGVLPDVAAGAEHVAAVVRVLCLHAEALPSSPAELFGYGSGPSAAAGVQTMLWRFCGALEAILEARLDKASAEERRRGLPAALEVQAWLLRGLVARYNGPVMGPLDVLHAAWALQDATAALPQSQGGLSAWKQLSPSAREDAARRLAGARLLPTLERLLQWLAAEGDLDGRVHNFSGSASDYFTRVFGPILRDVVAAGLQLRGVGCWRPSEELGLLVLTAKLVRVDAARLRAEHVAGSLRSGTTPPSFSRLYFLTKYCIGASKSLLTELALAAAPSDAAVAAARRVVGEVLDVCCVAAVEGVAAEARVLAEALDVEHGSGRQIAVVPLAGSAAAMAGWLLDACCCASPSALLHAAPQRAVAAMAPLLLKLRRAAAATAPSNSGVAGDLDVAAGVLVRAVAVLAGDDALRGLVPGWVWAARPEAGAADGCVEVDLELEALAALAATDSPTAPASPLVVLRSAAAAATLSGCDRAAGEAAAPVVAEAARCWLLELGLYSSAGAEAAQRRWRTEFGGAAAGDTPSWPPRGLRMCGSRCCSTFGGAAGAESLKLRRCQGCRRVRYCDRACQRADWPAHKLVCGALAAEGLAADGAE</sequence>
<protein>
    <submittedName>
        <fullName evidence="7">SET domain and MYND-type zinc finger protein 6</fullName>
    </submittedName>
</protein>
<evidence type="ECO:0000256" key="3">
    <source>
        <dbReference type="ARBA" id="ARBA00022833"/>
    </source>
</evidence>
<evidence type="ECO:0000256" key="2">
    <source>
        <dbReference type="ARBA" id="ARBA00022771"/>
    </source>
</evidence>
<keyword evidence="3" id="KW-0862">Zinc</keyword>
<accession>A0A2J8ACZ2</accession>
<dbReference type="EMBL" id="PGGS01000058">
    <property type="protein sequence ID" value="PNH10382.1"/>
    <property type="molecule type" value="Genomic_DNA"/>
</dbReference>
<evidence type="ECO:0000256" key="1">
    <source>
        <dbReference type="ARBA" id="ARBA00022723"/>
    </source>
</evidence>
<gene>
    <name evidence="7" type="ORF">TSOC_002889</name>
</gene>
<evidence type="ECO:0000259" key="6">
    <source>
        <dbReference type="PROSITE" id="PS50865"/>
    </source>
</evidence>
<evidence type="ECO:0000313" key="7">
    <source>
        <dbReference type="EMBL" id="PNH10382.1"/>
    </source>
</evidence>
<dbReference type="SUPFAM" id="SSF144232">
    <property type="entry name" value="HIT/MYND zinc finger-like"/>
    <property type="match status" value="1"/>
</dbReference>
<feature type="region of interest" description="Disordered" evidence="5">
    <location>
        <begin position="1"/>
        <end position="23"/>
    </location>
</feature>
<dbReference type="GO" id="GO:0008270">
    <property type="term" value="F:zinc ion binding"/>
    <property type="evidence" value="ECO:0007669"/>
    <property type="project" value="UniProtKB-KW"/>
</dbReference>
<dbReference type="AlphaFoldDB" id="A0A2J8ACZ2"/>
<evidence type="ECO:0000313" key="8">
    <source>
        <dbReference type="Proteomes" id="UP000236333"/>
    </source>
</evidence>
<reference evidence="7 8" key="1">
    <citation type="journal article" date="2017" name="Mol. Biol. Evol.">
        <title>The 4-celled Tetrabaena socialis nuclear genome reveals the essential components for genetic control of cell number at the origin of multicellularity in the volvocine lineage.</title>
        <authorList>
            <person name="Featherston J."/>
            <person name="Arakaki Y."/>
            <person name="Hanschen E.R."/>
            <person name="Ferris P.J."/>
            <person name="Michod R.E."/>
            <person name="Olson B.J.S.C."/>
            <person name="Nozaki H."/>
            <person name="Durand P.M."/>
        </authorList>
    </citation>
    <scope>NUCLEOTIDE SEQUENCE [LARGE SCALE GENOMIC DNA]</scope>
    <source>
        <strain evidence="7 8">NIES-571</strain>
    </source>
</reference>
<evidence type="ECO:0000256" key="4">
    <source>
        <dbReference type="PROSITE-ProRule" id="PRU00134"/>
    </source>
</evidence>
<proteinExistence type="predicted"/>
<name>A0A2J8ACZ2_9CHLO</name>
<evidence type="ECO:0000256" key="5">
    <source>
        <dbReference type="SAM" id="MobiDB-lite"/>
    </source>
</evidence>
<dbReference type="Pfam" id="PF01753">
    <property type="entry name" value="zf-MYND"/>
    <property type="match status" value="1"/>
</dbReference>
<dbReference type="Proteomes" id="UP000236333">
    <property type="component" value="Unassembled WGS sequence"/>
</dbReference>
<dbReference type="OrthoDB" id="534422at2759"/>
<dbReference type="PROSITE" id="PS50865">
    <property type="entry name" value="ZF_MYND_2"/>
    <property type="match status" value="1"/>
</dbReference>
<keyword evidence="2 4" id="KW-0863">Zinc-finger</keyword>
<dbReference type="Gene3D" id="6.10.140.2220">
    <property type="match status" value="1"/>
</dbReference>
<keyword evidence="8" id="KW-1185">Reference proteome</keyword>
<keyword evidence="1" id="KW-0479">Metal-binding</keyword>
<feature type="domain" description="MYND-type" evidence="6">
    <location>
        <begin position="972"/>
        <end position="1014"/>
    </location>
</feature>